<name>A0AC34G6K5_9BILA</name>
<protein>
    <submittedName>
        <fullName evidence="2">Reverse transcriptase</fullName>
    </submittedName>
</protein>
<accession>A0AC34G6K5</accession>
<proteinExistence type="predicted"/>
<organism evidence="1 2">
    <name type="scientific">Panagrolaimus sp. ES5</name>
    <dbReference type="NCBI Taxonomy" id="591445"/>
    <lineage>
        <taxon>Eukaryota</taxon>
        <taxon>Metazoa</taxon>
        <taxon>Ecdysozoa</taxon>
        <taxon>Nematoda</taxon>
        <taxon>Chromadorea</taxon>
        <taxon>Rhabditida</taxon>
        <taxon>Tylenchina</taxon>
        <taxon>Panagrolaimomorpha</taxon>
        <taxon>Panagrolaimoidea</taxon>
        <taxon>Panagrolaimidae</taxon>
        <taxon>Panagrolaimus</taxon>
    </lineage>
</organism>
<reference evidence="2" key="1">
    <citation type="submission" date="2022-11" db="UniProtKB">
        <authorList>
            <consortium name="WormBaseParasite"/>
        </authorList>
    </citation>
    <scope>IDENTIFICATION</scope>
</reference>
<evidence type="ECO:0000313" key="2">
    <source>
        <dbReference type="WBParaSite" id="ES5_v2.g25039.t1"/>
    </source>
</evidence>
<sequence>MAKEYDERKRTHPTTLAKGDLVFIELPTERVKNALSKLAPRWEGPARVTEVGKTHVKSLNGNTRVRNIINSILFSEPTTRDQKLSECYGCSNESCLLTIGLVLPNSPYSEKVAFSCRDLAEKIAVAMSSQMTGEEKELTFKKSDDMVTRLGRIHVSADLLKTTWKAVL</sequence>
<dbReference type="WBParaSite" id="ES5_v2.g25039.t1">
    <property type="protein sequence ID" value="ES5_v2.g25039.t1"/>
    <property type="gene ID" value="ES5_v2.g25039"/>
</dbReference>
<dbReference type="Proteomes" id="UP000887579">
    <property type="component" value="Unplaced"/>
</dbReference>
<evidence type="ECO:0000313" key="1">
    <source>
        <dbReference type="Proteomes" id="UP000887579"/>
    </source>
</evidence>